<dbReference type="SUPFAM" id="SSF56112">
    <property type="entry name" value="Protein kinase-like (PK-like)"/>
    <property type="match status" value="1"/>
</dbReference>
<organism evidence="1 2">
    <name type="scientific">Paenibacillus phytorum</name>
    <dbReference type="NCBI Taxonomy" id="2654977"/>
    <lineage>
        <taxon>Bacteria</taxon>
        <taxon>Bacillati</taxon>
        <taxon>Bacillota</taxon>
        <taxon>Bacilli</taxon>
        <taxon>Bacillales</taxon>
        <taxon>Paenibacillaceae</taxon>
        <taxon>Paenibacillus</taxon>
    </lineage>
</organism>
<dbReference type="EMBL" id="WHOA01000039">
    <property type="protein sequence ID" value="NOU71051.1"/>
    <property type="molecule type" value="Genomic_DNA"/>
</dbReference>
<gene>
    <name evidence="1" type="ORF">GC098_06330</name>
</gene>
<proteinExistence type="predicted"/>
<evidence type="ECO:0000313" key="2">
    <source>
        <dbReference type="Proteomes" id="UP000616779"/>
    </source>
</evidence>
<dbReference type="InterPro" id="IPR011009">
    <property type="entry name" value="Kinase-like_dom_sf"/>
</dbReference>
<dbReference type="RefSeq" id="WP_171642083.1">
    <property type="nucleotide sequence ID" value="NZ_WHOA01000039.1"/>
</dbReference>
<comment type="caution">
    <text evidence="1">The sequence shown here is derived from an EMBL/GenBank/DDBJ whole genome shotgun (WGS) entry which is preliminary data.</text>
</comment>
<accession>A0ABX1XRA1</accession>
<keyword evidence="2" id="KW-1185">Reference proteome</keyword>
<evidence type="ECO:0000313" key="1">
    <source>
        <dbReference type="EMBL" id="NOU71051.1"/>
    </source>
</evidence>
<protein>
    <recommendedName>
        <fullName evidence="3">Protein kinase domain-containing protein</fullName>
    </recommendedName>
</protein>
<sequence length="134" mass="15697">MKKKIKKMKVIGAGKWRLVLDWGNRRVIKVAKSKNGISSNKQEVIVYKSAPSRIKKHLGTITKYGDGYRILVMKKYNQMFPRSKKYKRKLFALKSTFMRNGIIPHDLNSNNLRLKNNGLIVIIDYGNFENRRKK</sequence>
<reference evidence="1 2" key="1">
    <citation type="submission" date="2019-10" db="EMBL/GenBank/DDBJ databases">
        <title>Description of Paenibacillus terrestris sp. nov.</title>
        <authorList>
            <person name="Carlier A."/>
            <person name="Qi S."/>
        </authorList>
    </citation>
    <scope>NUCLEOTIDE SEQUENCE [LARGE SCALE GENOMIC DNA]</scope>
    <source>
        <strain evidence="1 2">LMG 31458</strain>
    </source>
</reference>
<dbReference type="Proteomes" id="UP000616779">
    <property type="component" value="Unassembled WGS sequence"/>
</dbReference>
<name>A0ABX1XRA1_9BACL</name>
<evidence type="ECO:0008006" key="3">
    <source>
        <dbReference type="Google" id="ProtNLM"/>
    </source>
</evidence>